<feature type="domain" description="Glycosyltransferase 2-like" evidence="4">
    <location>
        <begin position="4"/>
        <end position="169"/>
    </location>
</feature>
<proteinExistence type="inferred from homology"/>
<organism evidence="5 6">
    <name type="scientific">Rhodoferax saidenbachensis</name>
    <dbReference type="NCBI Taxonomy" id="1484693"/>
    <lineage>
        <taxon>Bacteria</taxon>
        <taxon>Pseudomonadati</taxon>
        <taxon>Pseudomonadota</taxon>
        <taxon>Betaproteobacteria</taxon>
        <taxon>Burkholderiales</taxon>
        <taxon>Comamonadaceae</taxon>
        <taxon>Rhodoferax</taxon>
    </lineage>
</organism>
<keyword evidence="3" id="KW-0808">Transferase</keyword>
<comment type="similarity">
    <text evidence="1">Belongs to the glycosyltransferase 2 family.</text>
</comment>
<dbReference type="Proteomes" id="UP001268089">
    <property type="component" value="Unassembled WGS sequence"/>
</dbReference>
<keyword evidence="6" id="KW-1185">Reference proteome</keyword>
<dbReference type="InterPro" id="IPR001173">
    <property type="entry name" value="Glyco_trans_2-like"/>
</dbReference>
<dbReference type="PANTHER" id="PTHR43685:SF5">
    <property type="entry name" value="GLYCOSYLTRANSFERASE EPSE-RELATED"/>
    <property type="match status" value="1"/>
</dbReference>
<dbReference type="RefSeq" id="WP_310339840.1">
    <property type="nucleotide sequence ID" value="NZ_JAVDXO010000002.1"/>
</dbReference>
<reference evidence="5 6" key="1">
    <citation type="submission" date="2023-07" db="EMBL/GenBank/DDBJ databases">
        <title>Sorghum-associated microbial communities from plants grown in Nebraska, USA.</title>
        <authorList>
            <person name="Schachtman D."/>
        </authorList>
    </citation>
    <scope>NUCLEOTIDE SEQUENCE [LARGE SCALE GENOMIC DNA]</scope>
    <source>
        <strain evidence="5 6">BE308</strain>
    </source>
</reference>
<dbReference type="InterPro" id="IPR050834">
    <property type="entry name" value="Glycosyltransf_2"/>
</dbReference>
<protein>
    <submittedName>
        <fullName evidence="5">GT2 family glycosyltransferase</fullName>
    </submittedName>
</protein>
<evidence type="ECO:0000256" key="1">
    <source>
        <dbReference type="ARBA" id="ARBA00006739"/>
    </source>
</evidence>
<evidence type="ECO:0000256" key="2">
    <source>
        <dbReference type="ARBA" id="ARBA00022676"/>
    </source>
</evidence>
<dbReference type="CDD" id="cd00761">
    <property type="entry name" value="Glyco_tranf_GTA_type"/>
    <property type="match status" value="1"/>
</dbReference>
<accession>A0ABU1ZJS7</accession>
<dbReference type="PANTHER" id="PTHR43685">
    <property type="entry name" value="GLYCOSYLTRANSFERASE"/>
    <property type="match status" value="1"/>
</dbReference>
<comment type="caution">
    <text evidence="5">The sequence shown here is derived from an EMBL/GenBank/DDBJ whole genome shotgun (WGS) entry which is preliminary data.</text>
</comment>
<sequence length="318" mass="35988">MFFSIVIPLYNKALYIETTLRSVVQQAFSDFEIIVVDDGSTDLGPHAVCELALNDGRIRLVKQSNAGVAAARNRGIAEARGEWVAFLDADDWWHSDYLSMQHRAVQAHPDVDVVATMLRRIPDAQDWSPLPWPPQDPHPAVVLIDDLPHRWMQGIPFFTSSVAVRRTRLLAMQTCFAVGESHGEDLDLWFRLAEHTAIAHTQAALVAYRTAAMGSLMSQHAQRSMAPYLLRMERRARSNAMPMSKQAAALRFVAQQRVTLAREALIGGDRWEAFQWLWRGRYAAGTKRWCMSLLMAGALPSALVQRWERWRNVRTSVA</sequence>
<evidence type="ECO:0000256" key="3">
    <source>
        <dbReference type="ARBA" id="ARBA00022679"/>
    </source>
</evidence>
<evidence type="ECO:0000313" key="5">
    <source>
        <dbReference type="EMBL" id="MDR7305628.1"/>
    </source>
</evidence>
<keyword evidence="2" id="KW-0328">Glycosyltransferase</keyword>
<dbReference type="SUPFAM" id="SSF53448">
    <property type="entry name" value="Nucleotide-diphospho-sugar transferases"/>
    <property type="match status" value="1"/>
</dbReference>
<dbReference type="Gene3D" id="3.90.550.10">
    <property type="entry name" value="Spore Coat Polysaccharide Biosynthesis Protein SpsA, Chain A"/>
    <property type="match status" value="1"/>
</dbReference>
<evidence type="ECO:0000313" key="6">
    <source>
        <dbReference type="Proteomes" id="UP001268089"/>
    </source>
</evidence>
<gene>
    <name evidence="5" type="ORF">J2X15_000906</name>
</gene>
<dbReference type="InterPro" id="IPR029044">
    <property type="entry name" value="Nucleotide-diphossugar_trans"/>
</dbReference>
<evidence type="ECO:0000259" key="4">
    <source>
        <dbReference type="Pfam" id="PF00535"/>
    </source>
</evidence>
<name>A0ABU1ZJS7_9BURK</name>
<dbReference type="Pfam" id="PF00535">
    <property type="entry name" value="Glycos_transf_2"/>
    <property type="match status" value="1"/>
</dbReference>
<dbReference type="EMBL" id="JAVDXO010000002">
    <property type="protein sequence ID" value="MDR7305628.1"/>
    <property type="molecule type" value="Genomic_DNA"/>
</dbReference>